<dbReference type="AlphaFoldDB" id="A0A1I2FFW8"/>
<reference evidence="4" key="1">
    <citation type="submission" date="2016-10" db="EMBL/GenBank/DDBJ databases">
        <authorList>
            <person name="Varghese N."/>
            <person name="Submissions S."/>
        </authorList>
    </citation>
    <scope>NUCLEOTIDE SEQUENCE [LARGE SCALE GENOMIC DNA]</scope>
    <source>
        <strain evidence="4">UNC178MFTsu3.1</strain>
    </source>
</reference>
<sequence>MKRITKIIGGIVLAAAAIGVLVWQPWHHASMAESLVDLPAAPGATPLAGRGDVVAIFYSGDGGWRDLDKQLGGILAQHGVPVLGVSLLKYYWRQSNAEASAADLDALIEQSTARLHKQRVWLIGFSFGADVLPSIIEKLKPENRARVAQLVLLSPSKDVSYEIEMQGYMVEGWFKTQTQNLFQSLNPVKHYDARAPLLALDGHPPVMCYYGKDDEDDTICATAGLPAWIKVYRKTGDHHFDYDYEGLARQMIADLPAAAGQ</sequence>
<keyword evidence="1" id="KW-0472">Membrane</keyword>
<dbReference type="EMBL" id="FONH01000006">
    <property type="protein sequence ID" value="SFF03371.1"/>
    <property type="molecule type" value="Genomic_DNA"/>
</dbReference>
<dbReference type="Gene3D" id="3.40.50.1820">
    <property type="entry name" value="alpha/beta hydrolase"/>
    <property type="match status" value="1"/>
</dbReference>
<evidence type="ECO:0000256" key="1">
    <source>
        <dbReference type="SAM" id="Phobius"/>
    </source>
</evidence>
<evidence type="ECO:0000313" key="4">
    <source>
        <dbReference type="Proteomes" id="UP000199477"/>
    </source>
</evidence>
<dbReference type="SUPFAM" id="SSF53474">
    <property type="entry name" value="alpha/beta-Hydrolases"/>
    <property type="match status" value="1"/>
</dbReference>
<keyword evidence="4" id="KW-1185">Reference proteome</keyword>
<dbReference type="Pfam" id="PF06057">
    <property type="entry name" value="VirJ"/>
    <property type="match status" value="1"/>
</dbReference>
<keyword evidence="1" id="KW-1133">Transmembrane helix</keyword>
<evidence type="ECO:0000259" key="2">
    <source>
        <dbReference type="Pfam" id="PF06057"/>
    </source>
</evidence>
<feature type="domain" description="Bacterial virulence" evidence="2">
    <location>
        <begin position="52"/>
        <end position="255"/>
    </location>
</feature>
<dbReference type="RefSeq" id="WP_026633613.1">
    <property type="nucleotide sequence ID" value="NZ_FONH01000006.1"/>
</dbReference>
<accession>A0A1I2FFW8</accession>
<organism evidence="3 4">
    <name type="scientific">Dyella marensis</name>
    <dbReference type="NCBI Taxonomy" id="500610"/>
    <lineage>
        <taxon>Bacteria</taxon>
        <taxon>Pseudomonadati</taxon>
        <taxon>Pseudomonadota</taxon>
        <taxon>Gammaproteobacteria</taxon>
        <taxon>Lysobacterales</taxon>
        <taxon>Rhodanobacteraceae</taxon>
        <taxon>Dyella</taxon>
    </lineage>
</organism>
<evidence type="ECO:0000313" key="3">
    <source>
        <dbReference type="EMBL" id="SFF03371.1"/>
    </source>
</evidence>
<gene>
    <name evidence="3" type="ORF">SAMN02799615_02256</name>
</gene>
<dbReference type="Proteomes" id="UP000199477">
    <property type="component" value="Unassembled WGS sequence"/>
</dbReference>
<protein>
    <submittedName>
        <fullName evidence="3">Virulence protein (VirJ)</fullName>
    </submittedName>
</protein>
<dbReference type="PIRSF" id="PIRSF029063">
    <property type="entry name" value="IV_sec_VirJ"/>
    <property type="match status" value="1"/>
</dbReference>
<feature type="transmembrane region" description="Helical" evidence="1">
    <location>
        <begin position="7"/>
        <end position="26"/>
    </location>
</feature>
<name>A0A1I2FFW8_9GAMM</name>
<dbReference type="InterPro" id="IPR029058">
    <property type="entry name" value="AB_hydrolase_fold"/>
</dbReference>
<proteinExistence type="predicted"/>
<keyword evidence="1" id="KW-0812">Transmembrane</keyword>
<dbReference type="InterPro" id="IPR011225">
    <property type="entry name" value="IV_sec_VirJ"/>
</dbReference>
<dbReference type="STRING" id="500610.SAMN02799615_02256"/>
<dbReference type="InterPro" id="IPR010333">
    <property type="entry name" value="VirJ"/>
</dbReference>